<feature type="signal peptide" evidence="4">
    <location>
        <begin position="1"/>
        <end position="29"/>
    </location>
</feature>
<evidence type="ECO:0000313" key="6">
    <source>
        <dbReference type="Proteomes" id="UP000823889"/>
    </source>
</evidence>
<evidence type="ECO:0000256" key="3">
    <source>
        <dbReference type="SAM" id="MobiDB-lite"/>
    </source>
</evidence>
<feature type="region of interest" description="Disordered" evidence="3">
    <location>
        <begin position="245"/>
        <end position="271"/>
    </location>
</feature>
<evidence type="ECO:0000313" key="5">
    <source>
        <dbReference type="EMBL" id="HJD43706.1"/>
    </source>
</evidence>
<protein>
    <submittedName>
        <fullName evidence="5">VacJ family lipoprotein</fullName>
    </submittedName>
</protein>
<feature type="compositionally biased region" description="Acidic residues" evidence="3">
    <location>
        <begin position="257"/>
        <end position="271"/>
    </location>
</feature>
<dbReference type="EMBL" id="DWUQ01000031">
    <property type="protein sequence ID" value="HJD43706.1"/>
    <property type="molecule type" value="Genomic_DNA"/>
</dbReference>
<dbReference type="Pfam" id="PF04333">
    <property type="entry name" value="MlaA"/>
    <property type="match status" value="1"/>
</dbReference>
<dbReference type="PROSITE" id="PS51257">
    <property type="entry name" value="PROKAR_LIPOPROTEIN"/>
    <property type="match status" value="1"/>
</dbReference>
<keyword evidence="2 4" id="KW-0732">Signal</keyword>
<reference evidence="5" key="1">
    <citation type="journal article" date="2021" name="PeerJ">
        <title>Extensive microbial diversity within the chicken gut microbiome revealed by metagenomics and culture.</title>
        <authorList>
            <person name="Gilroy R."/>
            <person name="Ravi A."/>
            <person name="Getino M."/>
            <person name="Pursley I."/>
            <person name="Horton D.L."/>
            <person name="Alikhan N.F."/>
            <person name="Baker D."/>
            <person name="Gharbi K."/>
            <person name="Hall N."/>
            <person name="Watson M."/>
            <person name="Adriaenssens E.M."/>
            <person name="Foster-Nyarko E."/>
            <person name="Jarju S."/>
            <person name="Secka A."/>
            <person name="Antonio M."/>
            <person name="Oren A."/>
            <person name="Chaudhuri R.R."/>
            <person name="La Ragione R."/>
            <person name="Hildebrand F."/>
            <person name="Pallen M.J."/>
        </authorList>
    </citation>
    <scope>NUCLEOTIDE SEQUENCE</scope>
    <source>
        <strain evidence="5">9264</strain>
    </source>
</reference>
<evidence type="ECO:0000256" key="1">
    <source>
        <dbReference type="ARBA" id="ARBA00010634"/>
    </source>
</evidence>
<dbReference type="InterPro" id="IPR007428">
    <property type="entry name" value="MlaA"/>
</dbReference>
<organism evidence="5 6">
    <name type="scientific">Candidatus Paenalcaligenes intestinipullorum</name>
    <dbReference type="NCBI Taxonomy" id="2838718"/>
    <lineage>
        <taxon>Bacteria</taxon>
        <taxon>Pseudomonadati</taxon>
        <taxon>Pseudomonadota</taxon>
        <taxon>Betaproteobacteria</taxon>
        <taxon>Burkholderiales</taxon>
        <taxon>Alcaligenaceae</taxon>
        <taxon>Paenalcaligenes</taxon>
    </lineage>
</organism>
<keyword evidence="5" id="KW-0449">Lipoprotein</keyword>
<accession>A0A9D2RHU7</accession>
<comment type="caution">
    <text evidence="5">The sequence shown here is derived from an EMBL/GenBank/DDBJ whole genome shotgun (WGS) entry which is preliminary data.</text>
</comment>
<reference evidence="5" key="2">
    <citation type="submission" date="2021-04" db="EMBL/GenBank/DDBJ databases">
        <authorList>
            <person name="Gilroy R."/>
        </authorList>
    </citation>
    <scope>NUCLEOTIDE SEQUENCE</scope>
    <source>
        <strain evidence="5">9264</strain>
    </source>
</reference>
<dbReference type="AlphaFoldDB" id="A0A9D2RHU7"/>
<gene>
    <name evidence="5" type="ORF">H9906_01585</name>
</gene>
<evidence type="ECO:0000256" key="4">
    <source>
        <dbReference type="SAM" id="SignalP"/>
    </source>
</evidence>
<sequence>MNRTQTTPSFTRSWRVAAAALAVSITAGCASVPNPTPGDPLESYNRSMDTFNYKVDRALFRPVASAYEALTPRPAQNCIRNIFNNMGDLWSAVNSFLQARPHDFFNTLGRVLFNTTLGVGGCFDFATQNGAQRIANDFGTTLGVWGVPTGPYIVLPLIGPSTGRDTLALSTFALNASEFSQVAPIMSINKVRVRNSLLGLYLVDMRANLLKADDLVDEVALDRYSFIRDAYLQRRNAMVNQRLKHASGSSDANLPDYSDDYGDDELPNYED</sequence>
<feature type="chain" id="PRO_5038978714" evidence="4">
    <location>
        <begin position="30"/>
        <end position="271"/>
    </location>
</feature>
<dbReference type="PRINTS" id="PR01805">
    <property type="entry name" value="VACJLIPOPROT"/>
</dbReference>
<dbReference type="GO" id="GO:0120010">
    <property type="term" value="P:intermembrane phospholipid transfer"/>
    <property type="evidence" value="ECO:0007669"/>
    <property type="project" value="TreeGrafter"/>
</dbReference>
<proteinExistence type="inferred from homology"/>
<dbReference type="Proteomes" id="UP000823889">
    <property type="component" value="Unassembled WGS sequence"/>
</dbReference>
<dbReference type="PANTHER" id="PTHR30035:SF3">
    <property type="entry name" value="INTERMEMBRANE PHOSPHOLIPID TRANSPORT SYSTEM LIPOPROTEIN MLAA"/>
    <property type="match status" value="1"/>
</dbReference>
<dbReference type="GO" id="GO:0016020">
    <property type="term" value="C:membrane"/>
    <property type="evidence" value="ECO:0007669"/>
    <property type="project" value="InterPro"/>
</dbReference>
<comment type="similarity">
    <text evidence="1">Belongs to the MlaA family.</text>
</comment>
<evidence type="ECO:0000256" key="2">
    <source>
        <dbReference type="ARBA" id="ARBA00022729"/>
    </source>
</evidence>
<dbReference type="PANTHER" id="PTHR30035">
    <property type="entry name" value="LIPOPROTEIN VACJ-RELATED"/>
    <property type="match status" value="1"/>
</dbReference>
<name>A0A9D2RHU7_9BURK</name>